<name>A0A164TRN8_DAUCS</name>
<proteinExistence type="predicted"/>
<accession>A0A164TRN8</accession>
<reference evidence="2" key="1">
    <citation type="journal article" date="2016" name="Nat. Genet.">
        <title>A high-quality carrot genome assembly provides new insights into carotenoid accumulation and asterid genome evolution.</title>
        <authorList>
            <person name="Iorizzo M."/>
            <person name="Ellison S."/>
            <person name="Senalik D."/>
            <person name="Zeng P."/>
            <person name="Satapoomin P."/>
            <person name="Huang J."/>
            <person name="Bowman M."/>
            <person name="Iovene M."/>
            <person name="Sanseverino W."/>
            <person name="Cavagnaro P."/>
            <person name="Yildiz M."/>
            <person name="Macko-Podgorni A."/>
            <person name="Moranska E."/>
            <person name="Grzebelus E."/>
            <person name="Grzebelus D."/>
            <person name="Ashrafi H."/>
            <person name="Zheng Z."/>
            <person name="Cheng S."/>
            <person name="Spooner D."/>
            <person name="Van Deynze A."/>
            <person name="Simon P."/>
        </authorList>
    </citation>
    <scope>NUCLEOTIDE SEQUENCE [LARGE SCALE GENOMIC DNA]</scope>
    <source>
        <tissue evidence="2">Leaf</tissue>
    </source>
</reference>
<gene>
    <name evidence="2" type="ORF">DCAR_024969</name>
</gene>
<dbReference type="Gramene" id="KZM87868">
    <property type="protein sequence ID" value="KZM87868"/>
    <property type="gene ID" value="DCAR_024969"/>
</dbReference>
<comment type="caution">
    <text evidence="2">The sequence shown here is derived from an EMBL/GenBank/DDBJ whole genome shotgun (WGS) entry which is preliminary data.</text>
</comment>
<dbReference type="AlphaFoldDB" id="A0A164TRN8"/>
<organism evidence="2">
    <name type="scientific">Daucus carota subsp. sativus</name>
    <name type="common">Carrot</name>
    <dbReference type="NCBI Taxonomy" id="79200"/>
    <lineage>
        <taxon>Eukaryota</taxon>
        <taxon>Viridiplantae</taxon>
        <taxon>Streptophyta</taxon>
        <taxon>Embryophyta</taxon>
        <taxon>Tracheophyta</taxon>
        <taxon>Spermatophyta</taxon>
        <taxon>Magnoliopsida</taxon>
        <taxon>eudicotyledons</taxon>
        <taxon>Gunneridae</taxon>
        <taxon>Pentapetalae</taxon>
        <taxon>asterids</taxon>
        <taxon>campanulids</taxon>
        <taxon>Apiales</taxon>
        <taxon>Apiaceae</taxon>
        <taxon>Apioideae</taxon>
        <taxon>Scandiceae</taxon>
        <taxon>Daucinae</taxon>
        <taxon>Daucus</taxon>
        <taxon>Daucus sect. Daucus</taxon>
    </lineage>
</organism>
<protein>
    <recommendedName>
        <fullName evidence="3">FAR1 domain-containing protein</fullName>
    </recommendedName>
</protein>
<evidence type="ECO:0008006" key="3">
    <source>
        <dbReference type="Google" id="ProtNLM"/>
    </source>
</evidence>
<sequence>MADEELDFTEKVMDSSRESESLQDLQSMGYIPLCVAKEKPFLNKKFKNLQSASEFYREYGRVCGFDIRKAQEKSDCLGITTLKV</sequence>
<dbReference type="EMBL" id="LNRQ01000007">
    <property type="protein sequence ID" value="KZM87868.1"/>
    <property type="molecule type" value="Genomic_DNA"/>
</dbReference>
<feature type="compositionally biased region" description="Basic and acidic residues" evidence="1">
    <location>
        <begin position="8"/>
        <end position="20"/>
    </location>
</feature>
<evidence type="ECO:0000313" key="2">
    <source>
        <dbReference type="EMBL" id="KZM87868.1"/>
    </source>
</evidence>
<feature type="region of interest" description="Disordered" evidence="1">
    <location>
        <begin position="1"/>
        <end position="20"/>
    </location>
</feature>
<evidence type="ECO:0000256" key="1">
    <source>
        <dbReference type="SAM" id="MobiDB-lite"/>
    </source>
</evidence>